<reference evidence="1" key="1">
    <citation type="submission" date="2009-01" db="EMBL/GenBank/DDBJ databases">
        <title>Complete sequence of plasmid1 of Arthrobacter chlorophenolicus A6.</title>
        <authorList>
            <consortium name="US DOE Joint Genome Institute"/>
            <person name="Lucas S."/>
            <person name="Copeland A."/>
            <person name="Lapidus A."/>
            <person name="Glavina del Rio T."/>
            <person name="Tice H."/>
            <person name="Bruce D."/>
            <person name="Goodwin L."/>
            <person name="Pitluck S."/>
            <person name="Goltsman E."/>
            <person name="Clum A."/>
            <person name="Larimer F."/>
            <person name="Land M."/>
            <person name="Hauser L."/>
            <person name="Kyrpides N."/>
            <person name="Mikhailova N."/>
            <person name="Jansson J."/>
            <person name="Richardson P."/>
        </authorList>
    </citation>
    <scope>NUCLEOTIDE SEQUENCE [LARGE SCALE GENOMIC DNA]</scope>
    <source>
        <strain evidence="1">A6</strain>
        <plasmid evidence="1">pACHL01</plasmid>
    </source>
</reference>
<keyword evidence="2" id="KW-1185">Reference proteome</keyword>
<dbReference type="HOGENOM" id="CLU_965839_0_0_11"/>
<organism evidence="1 2">
    <name type="scientific">Pseudarthrobacter chlorophenolicus (strain ATCC 700700 / DSM 12829 / CIP 107037 / JCM 12360 / KCTC 9906 / NCIMB 13794 / A6)</name>
    <name type="common">Arthrobacter chlorophenolicus</name>
    <dbReference type="NCBI Taxonomy" id="452863"/>
    <lineage>
        <taxon>Bacteria</taxon>
        <taxon>Bacillati</taxon>
        <taxon>Actinomycetota</taxon>
        <taxon>Actinomycetes</taxon>
        <taxon>Micrococcales</taxon>
        <taxon>Micrococcaceae</taxon>
        <taxon>Pseudarthrobacter</taxon>
    </lineage>
</organism>
<dbReference type="AlphaFoldDB" id="B8HHW6"/>
<accession>B8HHW6</accession>
<dbReference type="KEGG" id="ach:Achl_4062"/>
<gene>
    <name evidence="1" type="ordered locus">Achl_4062</name>
</gene>
<name>B8HHW6_PSECP</name>
<dbReference type="Proteomes" id="UP000002505">
    <property type="component" value="Plasmid pACHL01"/>
</dbReference>
<evidence type="ECO:0000313" key="2">
    <source>
        <dbReference type="Proteomes" id="UP000002505"/>
    </source>
</evidence>
<evidence type="ECO:0000313" key="1">
    <source>
        <dbReference type="EMBL" id="ACL42013.1"/>
    </source>
</evidence>
<dbReference type="RefSeq" id="WP_012623030.1">
    <property type="nucleotide sequence ID" value="NC_011879.1"/>
</dbReference>
<geneLocation type="plasmid" evidence="1 2">
    <name>pACHL01</name>
</geneLocation>
<keyword evidence="1" id="KW-0614">Plasmid</keyword>
<sequence length="270" mass="30212">MDDSETLWMARLERCFGAARSWEKRLATPDAVTPGSSLAGDDKGLVTAPVRTAAWSGLLSAVDHLALMTDLAREELNMRPTSLFTPTRAALLGASQAVWVLSGNRETRRARALSIAEDERSKHRAFLWDYAKDEYAKANFSQEFMTDLNGQADKLTKQIMRIRELRKGLPKIDSDATTMMREAAAHLTSTASVDDQWMRFALAYEWRVASAAAHGRSWPVFVRKTEKTKTADGELRSFTTSAEELGKSVGAATMMTSEAWRLWDLRRVPH</sequence>
<dbReference type="EMBL" id="CP001342">
    <property type="protein sequence ID" value="ACL42013.1"/>
    <property type="molecule type" value="Genomic_DNA"/>
</dbReference>
<proteinExistence type="predicted"/>
<protein>
    <submittedName>
        <fullName evidence="1">Uncharacterized protein</fullName>
    </submittedName>
</protein>
<dbReference type="OrthoDB" id="4919705at2"/>